<comment type="caution">
    <text evidence="2">The sequence shown here is derived from an EMBL/GenBank/DDBJ whole genome shotgun (WGS) entry which is preliminary data.</text>
</comment>
<dbReference type="InterPro" id="IPR000160">
    <property type="entry name" value="GGDEF_dom"/>
</dbReference>
<protein>
    <submittedName>
        <fullName evidence="2">FOG: GGDEF domain</fullName>
    </submittedName>
</protein>
<dbReference type="PANTHER" id="PTHR45138">
    <property type="entry name" value="REGULATORY COMPONENTS OF SENSORY TRANSDUCTION SYSTEM"/>
    <property type="match status" value="1"/>
</dbReference>
<gene>
    <name evidence="2" type="ORF">CAAU_0684</name>
</gene>
<keyword evidence="3" id="KW-1185">Reference proteome</keyword>
<dbReference type="InterPro" id="IPR029016">
    <property type="entry name" value="GAF-like_dom_sf"/>
</dbReference>
<dbReference type="InterPro" id="IPR050469">
    <property type="entry name" value="Diguanylate_Cyclase"/>
</dbReference>
<organism evidence="2 3">
    <name type="scientific">Caloramator australicus RC3</name>
    <dbReference type="NCBI Taxonomy" id="857293"/>
    <lineage>
        <taxon>Bacteria</taxon>
        <taxon>Bacillati</taxon>
        <taxon>Bacillota</taxon>
        <taxon>Clostridia</taxon>
        <taxon>Eubacteriales</taxon>
        <taxon>Clostridiaceae</taxon>
        <taxon>Caloramator</taxon>
    </lineage>
</organism>
<dbReference type="SMART" id="SM00267">
    <property type="entry name" value="GGDEF"/>
    <property type="match status" value="1"/>
</dbReference>
<dbReference type="EMBL" id="CAKP01000029">
    <property type="protein sequence ID" value="CCJ32768.1"/>
    <property type="molecule type" value="Genomic_DNA"/>
</dbReference>
<reference evidence="2 3" key="1">
    <citation type="journal article" date="2011" name="J. Bacteriol.">
        <title>Draft genome sequence of Caloramator australicus strain RC3T, a thermoanaerobe from the Great Artesian Basin of Australia.</title>
        <authorList>
            <person name="Ogg C.D."/>
            <person name="Patel B.K.C."/>
        </authorList>
    </citation>
    <scope>NUCLEOTIDE SEQUENCE [LARGE SCALE GENOMIC DNA]</scope>
    <source>
        <strain evidence="2 3">RC3</strain>
    </source>
</reference>
<evidence type="ECO:0000259" key="1">
    <source>
        <dbReference type="PROSITE" id="PS50887"/>
    </source>
</evidence>
<dbReference type="Pfam" id="PF00990">
    <property type="entry name" value="GGDEF"/>
    <property type="match status" value="1"/>
</dbReference>
<accession>I7KSX8</accession>
<feature type="domain" description="GGDEF" evidence="1">
    <location>
        <begin position="233"/>
        <end position="356"/>
    </location>
</feature>
<dbReference type="STRING" id="857293.CAAU_0684"/>
<dbReference type="RefSeq" id="WP_008908044.1">
    <property type="nucleotide sequence ID" value="NZ_CAKP01000029.1"/>
</dbReference>
<dbReference type="CDD" id="cd01949">
    <property type="entry name" value="GGDEF"/>
    <property type="match status" value="1"/>
</dbReference>
<dbReference type="InterPro" id="IPR043128">
    <property type="entry name" value="Rev_trsase/Diguanyl_cyclase"/>
</dbReference>
<dbReference type="Gene3D" id="3.30.450.40">
    <property type="match status" value="1"/>
</dbReference>
<proteinExistence type="predicted"/>
<sequence>MELLNISLSLLCIILLVRTINLKKQNIKVLKTNETLLKVASELENFESLDSIYPKLLKYTIDLIENAETGSILIYSKDKGVLEYKAAEGFDIEILKKINLKKEELYLYKSTRLTQPAIIKNPRKFDDKNLHKENYKKLLENDCLNISSTLSAPIYVDGEFFGVINVDNTRKEDAFNKNDVKVIKYITTQLEAAIKIAKLMDDLKNILKIDYLTGLYNMRSLEEIIENLLSSRKYFAFCIIDLNDFKGINDTFGHKKGDEVLKYFAAALKRYFSNDSIAFRYAGDEFAIINFKGIDELKEKINIFREYLKSNPIDDITIKFSAGYCDSDMCNCLDDVILKADNDMYKEKRKFKLEVV</sequence>
<evidence type="ECO:0000313" key="2">
    <source>
        <dbReference type="EMBL" id="CCJ32768.1"/>
    </source>
</evidence>
<dbReference type="eggNOG" id="COG3706">
    <property type="taxonomic scope" value="Bacteria"/>
</dbReference>
<dbReference type="InterPro" id="IPR029787">
    <property type="entry name" value="Nucleotide_cyclase"/>
</dbReference>
<dbReference type="OrthoDB" id="9805474at2"/>
<dbReference type="InterPro" id="IPR003018">
    <property type="entry name" value="GAF"/>
</dbReference>
<dbReference type="PANTHER" id="PTHR45138:SF9">
    <property type="entry name" value="DIGUANYLATE CYCLASE DGCM-RELATED"/>
    <property type="match status" value="1"/>
</dbReference>
<name>I7KSX8_9CLOT</name>
<dbReference type="Proteomes" id="UP000007652">
    <property type="component" value="Unassembled WGS sequence"/>
</dbReference>
<dbReference type="GO" id="GO:0052621">
    <property type="term" value="F:diguanylate cyclase activity"/>
    <property type="evidence" value="ECO:0007669"/>
    <property type="project" value="TreeGrafter"/>
</dbReference>
<dbReference type="NCBIfam" id="TIGR00254">
    <property type="entry name" value="GGDEF"/>
    <property type="match status" value="1"/>
</dbReference>
<dbReference type="PROSITE" id="PS50887">
    <property type="entry name" value="GGDEF"/>
    <property type="match status" value="1"/>
</dbReference>
<dbReference type="SUPFAM" id="SSF55073">
    <property type="entry name" value="Nucleotide cyclase"/>
    <property type="match status" value="1"/>
</dbReference>
<dbReference type="Gene3D" id="3.30.70.270">
    <property type="match status" value="1"/>
</dbReference>
<evidence type="ECO:0000313" key="3">
    <source>
        <dbReference type="Proteomes" id="UP000007652"/>
    </source>
</evidence>
<dbReference type="SUPFAM" id="SSF55781">
    <property type="entry name" value="GAF domain-like"/>
    <property type="match status" value="1"/>
</dbReference>
<dbReference type="Pfam" id="PF13185">
    <property type="entry name" value="GAF_2"/>
    <property type="match status" value="1"/>
</dbReference>
<dbReference type="AlphaFoldDB" id="I7KSX8"/>